<dbReference type="OrthoDB" id="9986280at2"/>
<evidence type="ECO:0000313" key="1">
    <source>
        <dbReference type="EMBL" id="VVE88405.1"/>
    </source>
</evidence>
<dbReference type="Proteomes" id="UP000382040">
    <property type="component" value="Unassembled WGS sequence"/>
</dbReference>
<protein>
    <submittedName>
        <fullName evidence="1">Uncharacterized protein</fullName>
    </submittedName>
</protein>
<dbReference type="EMBL" id="CABPST010000005">
    <property type="protein sequence ID" value="VVE88405.1"/>
    <property type="molecule type" value="Genomic_DNA"/>
</dbReference>
<dbReference type="AlphaFoldDB" id="A0A5E5BTK9"/>
<keyword evidence="2" id="KW-1185">Reference proteome</keyword>
<sequence length="211" mass="22379">MKLLSKTRKTPVALASGNDAAPAIRPIAHASPGQAEPVGSGKYVGLLTLLVKERVAMIEMTGADEEFALARAVAVEHGITIDAALRERLATLRGQRESIWSAQRALRAKQADQMRKAGPAVTSAIDERLRLVEVVRSLKAQIAGYDAARRAFVRKLVDAGMSVEEASSVEPKPSADDLAGWRNELSDAEARDAELAAKLAAGAVAFLTEAA</sequence>
<dbReference type="RefSeq" id="WP_150559717.1">
    <property type="nucleotide sequence ID" value="NZ_CABPST010000005.1"/>
</dbReference>
<gene>
    <name evidence="1" type="ORF">PBR20603_02360</name>
</gene>
<accession>A0A5E5BTK9</accession>
<name>A0A5E5BTK9_9BURK</name>
<organism evidence="1 2">
    <name type="scientific">Pandoraea bronchicola</name>
    <dbReference type="NCBI Taxonomy" id="2508287"/>
    <lineage>
        <taxon>Bacteria</taxon>
        <taxon>Pseudomonadati</taxon>
        <taxon>Pseudomonadota</taxon>
        <taxon>Betaproteobacteria</taxon>
        <taxon>Burkholderiales</taxon>
        <taxon>Burkholderiaceae</taxon>
        <taxon>Pandoraea</taxon>
    </lineage>
</organism>
<reference evidence="1 2" key="1">
    <citation type="submission" date="2019-08" db="EMBL/GenBank/DDBJ databases">
        <authorList>
            <person name="Peeters C."/>
        </authorList>
    </citation>
    <scope>NUCLEOTIDE SEQUENCE [LARGE SCALE GENOMIC DNA]</scope>
    <source>
        <strain evidence="1 2">LMG 20603</strain>
    </source>
</reference>
<proteinExistence type="predicted"/>
<evidence type="ECO:0000313" key="2">
    <source>
        <dbReference type="Proteomes" id="UP000382040"/>
    </source>
</evidence>